<evidence type="ECO:0000313" key="3">
    <source>
        <dbReference type="Proteomes" id="UP000239532"/>
    </source>
</evidence>
<evidence type="ECO:0000313" key="2">
    <source>
        <dbReference type="EMBL" id="PRP65935.1"/>
    </source>
</evidence>
<feature type="chain" id="PRO_5015603345" description="DUF4440 domain-containing protein" evidence="1">
    <location>
        <begin position="19"/>
        <end position="145"/>
    </location>
</feature>
<evidence type="ECO:0000256" key="1">
    <source>
        <dbReference type="SAM" id="SignalP"/>
    </source>
</evidence>
<sequence length="145" mass="16634">MKNAVLLLFFLTISQLPAQNTPEALVETFFKEQASKGPEVALTNLYSNNEWAIDNAESISILKKKLVTAENVLGKMHGHALLGEKKLNDYFVIYTYTALYDLQPMRFTFQFYKPKDRWKTFAFSFDENLDDELEASLKLAPLADQ</sequence>
<dbReference type="EMBL" id="MQUC01000003">
    <property type="protein sequence ID" value="PRP65935.1"/>
    <property type="molecule type" value="Genomic_DNA"/>
</dbReference>
<accession>A0A2S9WR23</accession>
<reference evidence="2 3" key="1">
    <citation type="submission" date="2016-11" db="EMBL/GenBank/DDBJ databases">
        <title>Trade-off between light-utilization and light-protection in marine flavobacteria.</title>
        <authorList>
            <person name="Kumagai Y."/>
        </authorList>
    </citation>
    <scope>NUCLEOTIDE SEQUENCE [LARGE SCALE GENOMIC DNA]</scope>
    <source>
        <strain evidence="2 3">JCM 17109</strain>
    </source>
</reference>
<gene>
    <name evidence="2" type="ORF">BST86_01950</name>
</gene>
<dbReference type="AlphaFoldDB" id="A0A2S9WR23"/>
<dbReference type="OrthoDB" id="1367364at2"/>
<organism evidence="2 3">
    <name type="scientific">Nonlabens agnitus</name>
    <dbReference type="NCBI Taxonomy" id="870484"/>
    <lineage>
        <taxon>Bacteria</taxon>
        <taxon>Pseudomonadati</taxon>
        <taxon>Bacteroidota</taxon>
        <taxon>Flavobacteriia</taxon>
        <taxon>Flavobacteriales</taxon>
        <taxon>Flavobacteriaceae</taxon>
        <taxon>Nonlabens</taxon>
    </lineage>
</organism>
<feature type="signal peptide" evidence="1">
    <location>
        <begin position="1"/>
        <end position="18"/>
    </location>
</feature>
<keyword evidence="3" id="KW-1185">Reference proteome</keyword>
<name>A0A2S9WR23_9FLAO</name>
<keyword evidence="1" id="KW-0732">Signal</keyword>
<evidence type="ECO:0008006" key="4">
    <source>
        <dbReference type="Google" id="ProtNLM"/>
    </source>
</evidence>
<protein>
    <recommendedName>
        <fullName evidence="4">DUF4440 domain-containing protein</fullName>
    </recommendedName>
</protein>
<dbReference type="Proteomes" id="UP000239532">
    <property type="component" value="Unassembled WGS sequence"/>
</dbReference>
<proteinExistence type="predicted"/>
<dbReference type="RefSeq" id="WP_105981801.1">
    <property type="nucleotide sequence ID" value="NZ_MQUC01000003.1"/>
</dbReference>
<comment type="caution">
    <text evidence="2">The sequence shown here is derived from an EMBL/GenBank/DDBJ whole genome shotgun (WGS) entry which is preliminary data.</text>
</comment>